<dbReference type="STRING" id="519442.Huta_1776"/>
<evidence type="ECO:0000256" key="1">
    <source>
        <dbReference type="SAM" id="Phobius"/>
    </source>
</evidence>
<keyword evidence="1" id="KW-0472">Membrane</keyword>
<evidence type="ECO:0000313" key="3">
    <source>
        <dbReference type="Proteomes" id="UP000002071"/>
    </source>
</evidence>
<dbReference type="HOGENOM" id="CLU_2353162_0_0_2"/>
<dbReference type="KEGG" id="hut:Huta_1776"/>
<gene>
    <name evidence="2" type="ordered locus">Huta_1776</name>
</gene>
<organism evidence="2 3">
    <name type="scientific">Halorhabdus utahensis (strain DSM 12940 / JCM 11049 / AX-2)</name>
    <dbReference type="NCBI Taxonomy" id="519442"/>
    <lineage>
        <taxon>Archaea</taxon>
        <taxon>Methanobacteriati</taxon>
        <taxon>Methanobacteriota</taxon>
        <taxon>Stenosarchaea group</taxon>
        <taxon>Halobacteria</taxon>
        <taxon>Halobacteriales</taxon>
        <taxon>Haloarculaceae</taxon>
        <taxon>Halorhabdus</taxon>
    </lineage>
</organism>
<dbReference type="AlphaFoldDB" id="C7NRL2"/>
<dbReference type="EMBL" id="CP001687">
    <property type="protein sequence ID" value="ACV11948.1"/>
    <property type="molecule type" value="Genomic_DNA"/>
</dbReference>
<dbReference type="Proteomes" id="UP000002071">
    <property type="component" value="Chromosome"/>
</dbReference>
<dbReference type="RefSeq" id="WP_015789520.1">
    <property type="nucleotide sequence ID" value="NC_013158.1"/>
</dbReference>
<reference evidence="2 3" key="1">
    <citation type="journal article" date="2009" name="Stand. Genomic Sci.">
        <title>Complete genome sequence of Halorhabdus utahensis type strain (AX-2).</title>
        <authorList>
            <person name="Anderson I."/>
            <person name="Tindall B.J."/>
            <person name="Pomrenke H."/>
            <person name="Goker M."/>
            <person name="Lapidus A."/>
            <person name="Nolan M."/>
            <person name="Copeland A."/>
            <person name="Glavina Del Rio T."/>
            <person name="Chen F."/>
            <person name="Tice H."/>
            <person name="Cheng J.F."/>
            <person name="Lucas S."/>
            <person name="Chertkov O."/>
            <person name="Bruce D."/>
            <person name="Brettin T."/>
            <person name="Detter J.C."/>
            <person name="Han C."/>
            <person name="Goodwin L."/>
            <person name="Land M."/>
            <person name="Hauser L."/>
            <person name="Chang Y.J."/>
            <person name="Jeffries C.D."/>
            <person name="Pitluck S."/>
            <person name="Pati A."/>
            <person name="Mavromatis K."/>
            <person name="Ivanova N."/>
            <person name="Ovchinnikova G."/>
            <person name="Chen A."/>
            <person name="Palaniappan K."/>
            <person name="Chain P."/>
            <person name="Rohde M."/>
            <person name="Bristow J."/>
            <person name="Eisen J.A."/>
            <person name="Markowitz V."/>
            <person name="Hugenholtz P."/>
            <person name="Kyrpides N.C."/>
            <person name="Klenk H.P."/>
        </authorList>
    </citation>
    <scope>NUCLEOTIDE SEQUENCE [LARGE SCALE GENOMIC DNA]</scope>
    <source>
        <strain evidence="3">DSM 12940 / JCM 11049 / AX-2</strain>
    </source>
</reference>
<accession>C7NRL2</accession>
<feature type="transmembrane region" description="Helical" evidence="1">
    <location>
        <begin position="34"/>
        <end position="54"/>
    </location>
</feature>
<keyword evidence="1" id="KW-0812">Transmembrane</keyword>
<feature type="transmembrane region" description="Helical" evidence="1">
    <location>
        <begin position="7"/>
        <end position="28"/>
    </location>
</feature>
<dbReference type="eggNOG" id="arCOG15055">
    <property type="taxonomic scope" value="Archaea"/>
</dbReference>
<feature type="transmembrane region" description="Helical" evidence="1">
    <location>
        <begin position="69"/>
        <end position="93"/>
    </location>
</feature>
<keyword evidence="1" id="KW-1133">Transmembrane helix</keyword>
<evidence type="ECO:0000313" key="2">
    <source>
        <dbReference type="EMBL" id="ACV11948.1"/>
    </source>
</evidence>
<name>C7NRL2_HALUD</name>
<dbReference type="GeneID" id="8384062"/>
<protein>
    <submittedName>
        <fullName evidence="2">Uncharacterized protein</fullName>
    </submittedName>
</protein>
<sequence length="96" mass="9920">METRLRYGYGVVLLGLGNVAVGATQLAFGGQSTIVIAMEAIVGILLLGFGYGVVTDPERIDPEQISPRVLGVVGYVGIIMGGAMLAWSALVVVNAL</sequence>
<keyword evidence="3" id="KW-1185">Reference proteome</keyword>
<dbReference type="OrthoDB" id="242172at2157"/>
<proteinExistence type="predicted"/>